<organism evidence="3 4">
    <name type="scientific">Candidatus Marimicrobium litorale</name>
    <dbReference type="NCBI Taxonomy" id="2518991"/>
    <lineage>
        <taxon>Bacteria</taxon>
        <taxon>Pseudomonadati</taxon>
        <taxon>Pseudomonadota</taxon>
        <taxon>Gammaproteobacteria</taxon>
        <taxon>Cellvibrionales</taxon>
        <taxon>Halieaceae</taxon>
        <taxon>Marimicrobium</taxon>
    </lineage>
</organism>
<evidence type="ECO:0000259" key="2">
    <source>
        <dbReference type="Pfam" id="PF07995"/>
    </source>
</evidence>
<feature type="chain" id="PRO_5045642743" description="Glucose/Sorbosone dehydrogenase domain-containing protein" evidence="1">
    <location>
        <begin position="27"/>
        <end position="555"/>
    </location>
</feature>
<dbReference type="InterPro" id="IPR011042">
    <property type="entry name" value="6-blade_b-propeller_TolB-like"/>
</dbReference>
<dbReference type="Pfam" id="PF07995">
    <property type="entry name" value="GSDH"/>
    <property type="match status" value="1"/>
</dbReference>
<feature type="domain" description="Glucose/Sorbosone dehydrogenase" evidence="2">
    <location>
        <begin position="72"/>
        <end position="288"/>
    </location>
</feature>
<evidence type="ECO:0000256" key="1">
    <source>
        <dbReference type="SAM" id="SignalP"/>
    </source>
</evidence>
<gene>
    <name evidence="3" type="ORF">EYC82_14970</name>
</gene>
<dbReference type="EMBL" id="SHNO01000001">
    <property type="protein sequence ID" value="MCX2978666.1"/>
    <property type="molecule type" value="Genomic_DNA"/>
</dbReference>
<comment type="caution">
    <text evidence="3">The sequence shown here is derived from an EMBL/GenBank/DDBJ whole genome shotgun (WGS) entry which is preliminary data.</text>
</comment>
<dbReference type="InterPro" id="IPR036909">
    <property type="entry name" value="Cyt_c-like_dom_sf"/>
</dbReference>
<keyword evidence="1" id="KW-0732">Signal</keyword>
<dbReference type="SUPFAM" id="SSF46626">
    <property type="entry name" value="Cytochrome c"/>
    <property type="match status" value="1"/>
</dbReference>
<reference evidence="3" key="1">
    <citation type="submission" date="2019-02" db="EMBL/GenBank/DDBJ databases">
        <authorList>
            <person name="Li S.-H."/>
        </authorList>
    </citation>
    <scope>NUCLEOTIDE SEQUENCE</scope>
    <source>
        <strain evidence="3">IMCC11814</strain>
    </source>
</reference>
<feature type="signal peptide" evidence="1">
    <location>
        <begin position="1"/>
        <end position="26"/>
    </location>
</feature>
<dbReference type="Gene3D" id="2.120.10.30">
    <property type="entry name" value="TolB, C-terminal domain"/>
    <property type="match status" value="1"/>
</dbReference>
<sequence>MRSMKTMGYFPFLFFVLNVCASTAHADSENWQAHWAIPPGYFLEVDSTGYSVPVAIAMVPNPGSAPDSPLYYVAELGGRIAVVRNDRQVETFADGFYTLNRSAEMPDLGGVIGLTGLCLDEDTGYLFATYVHDIGDGRYNGITRFATNPGTFSLRPTETFDIHKPFMLGDSEFTRLPFGHQIGQCQVIDNTLYAGIGDGELTHRSRSAQSSFGKIVWMQFDGSPVAEGNTLDHGGITQAPDANSLANYLFASGLRNPFGQTRVGDNIVVADNGPGVDRVLTVRKNQDYLYDGSDASIATNAMVLYSPAKGTANIAFYPEGAASGITQLENNLLVVLSGVPETYIEDEPAEISAFEVEVDSALVMSRPRTLVKYVGNEMQVLSSIAIGRDGIYFAPVYGENAVPGISNVYRLSWAPEKSYPTSLGQYQNARAIMRNYGCRGCHNVFGDGGNVAPTLNATHLRRRNSERLASEEYASQLRRMVAGDRDSTDNRARQRVLNADGDKRLSVWTEEKILNPTFDNPESVMPLLGVSKREAEILAKFLLTDKKRSNGQNSK</sequence>
<evidence type="ECO:0000313" key="3">
    <source>
        <dbReference type="EMBL" id="MCX2978666.1"/>
    </source>
</evidence>
<proteinExistence type="predicted"/>
<dbReference type="Proteomes" id="UP001143304">
    <property type="component" value="Unassembled WGS sequence"/>
</dbReference>
<evidence type="ECO:0000313" key="4">
    <source>
        <dbReference type="Proteomes" id="UP001143304"/>
    </source>
</evidence>
<dbReference type="InterPro" id="IPR012938">
    <property type="entry name" value="Glc/Sorbosone_DH"/>
</dbReference>
<dbReference type="Gene3D" id="1.10.760.10">
    <property type="entry name" value="Cytochrome c-like domain"/>
    <property type="match status" value="1"/>
</dbReference>
<keyword evidence="4" id="KW-1185">Reference proteome</keyword>
<name>A0ABT3T8Q0_9GAMM</name>
<accession>A0ABT3T8Q0</accession>
<protein>
    <recommendedName>
        <fullName evidence="2">Glucose/Sorbosone dehydrogenase domain-containing protein</fullName>
    </recommendedName>
</protein>